<gene>
    <name evidence="1" type="ORF">BJ138DRAFT_1117612</name>
</gene>
<accession>A0ACB8A0C1</accession>
<dbReference type="EMBL" id="MU268025">
    <property type="protein sequence ID" value="KAH7906397.1"/>
    <property type="molecule type" value="Genomic_DNA"/>
</dbReference>
<proteinExistence type="predicted"/>
<reference evidence="1" key="1">
    <citation type="journal article" date="2021" name="New Phytol.">
        <title>Evolutionary innovations through gain and loss of genes in the ectomycorrhizal Boletales.</title>
        <authorList>
            <person name="Wu G."/>
            <person name="Miyauchi S."/>
            <person name="Morin E."/>
            <person name="Kuo A."/>
            <person name="Drula E."/>
            <person name="Varga T."/>
            <person name="Kohler A."/>
            <person name="Feng B."/>
            <person name="Cao Y."/>
            <person name="Lipzen A."/>
            <person name="Daum C."/>
            <person name="Hundley H."/>
            <person name="Pangilinan J."/>
            <person name="Johnson J."/>
            <person name="Barry K."/>
            <person name="LaButti K."/>
            <person name="Ng V."/>
            <person name="Ahrendt S."/>
            <person name="Min B."/>
            <person name="Choi I.G."/>
            <person name="Park H."/>
            <person name="Plett J.M."/>
            <person name="Magnuson J."/>
            <person name="Spatafora J.W."/>
            <person name="Nagy L.G."/>
            <person name="Henrissat B."/>
            <person name="Grigoriev I.V."/>
            <person name="Yang Z.L."/>
            <person name="Xu J."/>
            <person name="Martin F.M."/>
        </authorList>
    </citation>
    <scope>NUCLEOTIDE SEQUENCE</scope>
    <source>
        <strain evidence="1">ATCC 28755</strain>
    </source>
</reference>
<dbReference type="Proteomes" id="UP000790377">
    <property type="component" value="Unassembled WGS sequence"/>
</dbReference>
<keyword evidence="2" id="KW-1185">Reference proteome</keyword>
<comment type="caution">
    <text evidence="1">The sequence shown here is derived from an EMBL/GenBank/DDBJ whole genome shotgun (WGS) entry which is preliminary data.</text>
</comment>
<evidence type="ECO:0000313" key="1">
    <source>
        <dbReference type="EMBL" id="KAH7906397.1"/>
    </source>
</evidence>
<sequence>MPHQYSYPPNKYDLFLKEVAGLLESADVSEIMSARDGSTHVADEVAAASQDVVSLAGALEALQLVQANDDTSFELENAAKMRKQLEDEIVSLRALLAAAQYESKRLHRVHFHTMRHYLDSNSPLFQDAASSGNISEHDSADNDSRTEQPIVRSCASGESPTGKVKCSAHPRSPRSPQLPPHLIAAGFRMCHDD</sequence>
<name>A0ACB8A0C1_9AGAM</name>
<protein>
    <submittedName>
        <fullName evidence="1">Uncharacterized protein</fullName>
    </submittedName>
</protein>
<evidence type="ECO:0000313" key="2">
    <source>
        <dbReference type="Proteomes" id="UP000790377"/>
    </source>
</evidence>
<organism evidence="1 2">
    <name type="scientific">Hygrophoropsis aurantiaca</name>
    <dbReference type="NCBI Taxonomy" id="72124"/>
    <lineage>
        <taxon>Eukaryota</taxon>
        <taxon>Fungi</taxon>
        <taxon>Dikarya</taxon>
        <taxon>Basidiomycota</taxon>
        <taxon>Agaricomycotina</taxon>
        <taxon>Agaricomycetes</taxon>
        <taxon>Agaricomycetidae</taxon>
        <taxon>Boletales</taxon>
        <taxon>Coniophorineae</taxon>
        <taxon>Hygrophoropsidaceae</taxon>
        <taxon>Hygrophoropsis</taxon>
    </lineage>
</organism>